<sequence length="170" mass="19452">MATLNGAIRSYGAAVRRMEREQQRNARESAKRFKEQQKLEVKESLEKGYITLDEFSFQVREKGLNIPVGNETAWQNYRRAKLENLTLFGDGEKPGEIKVSERDMHLVHKSVLDAFMARPEFYAASVAVRDVFIKHYDEHNVGLGILPEGMEPMEDAAELEMEPPQGEPQL</sequence>
<evidence type="ECO:0000313" key="1">
    <source>
        <dbReference type="EMBL" id="KKN93455.1"/>
    </source>
</evidence>
<gene>
    <name evidence="1" type="ORF">LCGC14_0198880</name>
</gene>
<reference evidence="1" key="1">
    <citation type="journal article" date="2015" name="Nature">
        <title>Complex archaea that bridge the gap between prokaryotes and eukaryotes.</title>
        <authorList>
            <person name="Spang A."/>
            <person name="Saw J.H."/>
            <person name="Jorgensen S.L."/>
            <person name="Zaremba-Niedzwiedzka K."/>
            <person name="Martijn J."/>
            <person name="Lind A.E."/>
            <person name="van Eijk R."/>
            <person name="Schleper C."/>
            <person name="Guy L."/>
            <person name="Ettema T.J."/>
        </authorList>
    </citation>
    <scope>NUCLEOTIDE SEQUENCE</scope>
</reference>
<accession>A0A0F9UJM2</accession>
<dbReference type="AlphaFoldDB" id="A0A0F9UJM2"/>
<proteinExistence type="predicted"/>
<organism evidence="1">
    <name type="scientific">marine sediment metagenome</name>
    <dbReference type="NCBI Taxonomy" id="412755"/>
    <lineage>
        <taxon>unclassified sequences</taxon>
        <taxon>metagenomes</taxon>
        <taxon>ecological metagenomes</taxon>
    </lineage>
</organism>
<dbReference type="EMBL" id="LAZR01000086">
    <property type="protein sequence ID" value="KKN93455.1"/>
    <property type="molecule type" value="Genomic_DNA"/>
</dbReference>
<name>A0A0F9UJM2_9ZZZZ</name>
<comment type="caution">
    <text evidence="1">The sequence shown here is derived from an EMBL/GenBank/DDBJ whole genome shotgun (WGS) entry which is preliminary data.</text>
</comment>
<protein>
    <submittedName>
        <fullName evidence="1">Uncharacterized protein</fullName>
    </submittedName>
</protein>